<evidence type="ECO:0000313" key="3">
    <source>
        <dbReference type="Proteomes" id="UP000473826"/>
    </source>
</evidence>
<dbReference type="AlphaFoldDB" id="A0A7D8Z016"/>
<evidence type="ECO:0000313" key="2">
    <source>
        <dbReference type="EMBL" id="TXT11015.1"/>
    </source>
</evidence>
<sequence length="34" mass="3655">MDLGVLPRPQGGQPRRQGAHPRGAGCFSSRVRPL</sequence>
<keyword evidence="3" id="KW-1185">Reference proteome</keyword>
<proteinExistence type="predicted"/>
<name>A0A7D8Z016_VANHU</name>
<feature type="compositionally biased region" description="Low complexity" evidence="1">
    <location>
        <begin position="7"/>
        <end position="16"/>
    </location>
</feature>
<evidence type="ECO:0000256" key="1">
    <source>
        <dbReference type="SAM" id="MobiDB-lite"/>
    </source>
</evidence>
<protein>
    <submittedName>
        <fullName evidence="2">Uncharacterized protein</fullName>
    </submittedName>
</protein>
<comment type="caution">
    <text evidence="2">The sequence shown here is derived from an EMBL/GenBank/DDBJ whole genome shotgun (WGS) entry which is preliminary data.</text>
</comment>
<gene>
    <name evidence="2" type="ORF">VHUM_01766</name>
</gene>
<feature type="region of interest" description="Disordered" evidence="1">
    <location>
        <begin position="1"/>
        <end position="34"/>
    </location>
</feature>
<organism evidence="2 3">
    <name type="scientific">Vanrija humicola</name>
    <name type="common">Yeast</name>
    <name type="synonym">Cryptococcus humicola</name>
    <dbReference type="NCBI Taxonomy" id="5417"/>
    <lineage>
        <taxon>Eukaryota</taxon>
        <taxon>Fungi</taxon>
        <taxon>Dikarya</taxon>
        <taxon>Basidiomycota</taxon>
        <taxon>Agaricomycotina</taxon>
        <taxon>Tremellomycetes</taxon>
        <taxon>Trichosporonales</taxon>
        <taxon>Trichosporonaceae</taxon>
        <taxon>Vanrija</taxon>
    </lineage>
</organism>
<dbReference type="Proteomes" id="UP000473826">
    <property type="component" value="Unassembled WGS sequence"/>
</dbReference>
<reference evidence="2 3" key="1">
    <citation type="journal article" date="2019" name="PLoS Genet.">
        <title>Convergent evolution of linked mating-type loci in basidiomycete fungi.</title>
        <authorList>
            <person name="Sun S."/>
            <person name="Coelho M.A."/>
            <person name="Heitman J."/>
            <person name="Nowrousian M."/>
        </authorList>
    </citation>
    <scope>NUCLEOTIDE SEQUENCE [LARGE SCALE GENOMIC DNA]</scope>
    <source>
        <strain evidence="2 3">CBS 4282</strain>
    </source>
</reference>
<dbReference type="EMBL" id="QKWK01000004">
    <property type="protein sequence ID" value="TXT11015.1"/>
    <property type="molecule type" value="Genomic_DNA"/>
</dbReference>
<accession>A0A7D8Z016</accession>